<evidence type="ECO:0000313" key="2">
    <source>
        <dbReference type="Proteomes" id="UP000721844"/>
    </source>
</evidence>
<gene>
    <name evidence="1" type="ORF">ACELLULO517_13715</name>
</gene>
<reference evidence="1 2" key="1">
    <citation type="journal article" date="2021" name="Microorganisms">
        <title>Acidisoma silvae sp. nov. and Acidisomacellulosilytica sp. nov., Two Acidophilic Bacteria Isolated from Decaying Wood, Hydrolyzing Cellulose and Producing Poly-3-hydroxybutyrate.</title>
        <authorList>
            <person name="Mieszkin S."/>
            <person name="Pouder E."/>
            <person name="Uroz S."/>
            <person name="Simon-Colin C."/>
            <person name="Alain K."/>
        </authorList>
    </citation>
    <scope>NUCLEOTIDE SEQUENCE [LARGE SCALE GENOMIC DNA]</scope>
    <source>
        <strain evidence="1 2">HW T5.17</strain>
    </source>
</reference>
<proteinExistence type="predicted"/>
<protein>
    <submittedName>
        <fullName evidence="1">Twin-arginine translocation signal domain-containing protein</fullName>
    </submittedName>
</protein>
<dbReference type="InterPro" id="IPR006311">
    <property type="entry name" value="TAT_signal"/>
</dbReference>
<dbReference type="AlphaFoldDB" id="A0A963Z3I9"/>
<accession>A0A963Z3I9</accession>
<dbReference type="Proteomes" id="UP000721844">
    <property type="component" value="Unassembled WGS sequence"/>
</dbReference>
<dbReference type="Gene3D" id="3.40.190.10">
    <property type="entry name" value="Periplasmic binding protein-like II"/>
    <property type="match status" value="2"/>
</dbReference>
<sequence length="399" mass="43678">MKDRFSTHTQLELSRRDMFKGALGLAAVAATGGLAQQADAAESTTVRAYGVTTAQLTDWSVMQKSLGITMNYTGSNNDVGVYMQAVMQSGLGNSEDIFIFEGGTQNILGPHGAYLPIDVNQKELTLWSRTPDAWKHSGVVVGSDGKQWGTPVIGNADSFGYIASKIGVNPNGLDDVSWGMLLDSDKTRGRAAFDQTWNYSLPSAALYLKATGKAKIDNPGDPTGEEARAVVDFLVARKKAGQFRTLENSFEQQIQLLTNGEVDIINCWEPAAREANKKLGPNAVCYAYTVEGYYKWGHGAYIASQAASRGNLDNIYKVLNYFMDGEYRAYQARDRGYAGPNMDLGVAYAQAHNWSADQIAELKATQVKVDRKFQKPFVSTTTPSHADAIEDEWQRFLNA</sequence>
<dbReference type="SUPFAM" id="SSF53850">
    <property type="entry name" value="Periplasmic binding protein-like II"/>
    <property type="match status" value="1"/>
</dbReference>
<evidence type="ECO:0000313" key="1">
    <source>
        <dbReference type="EMBL" id="MCB8881300.1"/>
    </source>
</evidence>
<keyword evidence="2" id="KW-1185">Reference proteome</keyword>
<comment type="caution">
    <text evidence="1">The sequence shown here is derived from an EMBL/GenBank/DDBJ whole genome shotgun (WGS) entry which is preliminary data.</text>
</comment>
<organism evidence="1 2">
    <name type="scientific">Acidisoma cellulosilyticum</name>
    <dbReference type="NCBI Taxonomy" id="2802395"/>
    <lineage>
        <taxon>Bacteria</taxon>
        <taxon>Pseudomonadati</taxon>
        <taxon>Pseudomonadota</taxon>
        <taxon>Alphaproteobacteria</taxon>
        <taxon>Acetobacterales</taxon>
        <taxon>Acidocellaceae</taxon>
        <taxon>Acidisoma</taxon>
    </lineage>
</organism>
<dbReference type="EMBL" id="JAESVA010000004">
    <property type="protein sequence ID" value="MCB8881300.1"/>
    <property type="molecule type" value="Genomic_DNA"/>
</dbReference>
<dbReference type="PROSITE" id="PS51318">
    <property type="entry name" value="TAT"/>
    <property type="match status" value="1"/>
</dbReference>
<dbReference type="RefSeq" id="WP_227307971.1">
    <property type="nucleotide sequence ID" value="NZ_JAESVA010000004.1"/>
</dbReference>
<name>A0A963Z3I9_9PROT</name>